<organism evidence="1 2">
    <name type="scientific">Pseudomonas syringae pv. actinidiae</name>
    <dbReference type="NCBI Taxonomy" id="103796"/>
    <lineage>
        <taxon>Bacteria</taxon>
        <taxon>Pseudomonadati</taxon>
        <taxon>Pseudomonadota</taxon>
        <taxon>Gammaproteobacteria</taxon>
        <taxon>Pseudomonadales</taxon>
        <taxon>Pseudomonadaceae</taxon>
        <taxon>Pseudomonas</taxon>
        <taxon>Pseudomonas syringae</taxon>
    </lineage>
</organism>
<keyword evidence="1" id="KW-0456">Lyase</keyword>
<protein>
    <submittedName>
        <fullName evidence="1">Isocitrate lyase</fullName>
    </submittedName>
</protein>
<comment type="caution">
    <text evidence="1">The sequence shown here is derived from an EMBL/GenBank/DDBJ whole genome shotgun (WGS) entry which is preliminary data.</text>
</comment>
<dbReference type="AlphaFoldDB" id="A0AAN4QBM2"/>
<accession>A0AAN4QBM2</accession>
<gene>
    <name evidence="1" type="ORF">KPSA3_05196</name>
</gene>
<dbReference type="GO" id="GO:0016829">
    <property type="term" value="F:lyase activity"/>
    <property type="evidence" value="ECO:0007669"/>
    <property type="project" value="UniProtKB-KW"/>
</dbReference>
<evidence type="ECO:0000313" key="2">
    <source>
        <dbReference type="Proteomes" id="UP000248291"/>
    </source>
</evidence>
<proteinExistence type="predicted"/>
<dbReference type="Proteomes" id="UP000248291">
    <property type="component" value="Unassembled WGS sequence"/>
</dbReference>
<dbReference type="EMBL" id="BGKA01000191">
    <property type="protein sequence ID" value="GBH19190.1"/>
    <property type="molecule type" value="Genomic_DNA"/>
</dbReference>
<evidence type="ECO:0000313" key="1">
    <source>
        <dbReference type="EMBL" id="GBH19190.1"/>
    </source>
</evidence>
<reference evidence="1 2" key="1">
    <citation type="submission" date="2018-04" db="EMBL/GenBank/DDBJ databases">
        <title>Draft genome sequence of Pseudomonas syringae pv. actinidiae biovar 3 strains isolated from kiwifruit in Kagawa prefecture.</title>
        <authorList>
            <person name="Tabuchi M."/>
            <person name="Saito M."/>
            <person name="Fujiwara S."/>
            <person name="Sasa N."/>
            <person name="Akimitsu K."/>
            <person name="Gomi K."/>
            <person name="Konishi-Sugita S."/>
            <person name="Hamano K."/>
            <person name="Kataoka I."/>
        </authorList>
    </citation>
    <scope>NUCLEOTIDE SEQUENCE [LARGE SCALE GENOMIC DNA]</scope>
    <source>
        <strain evidence="1 2">MAFF212211</strain>
    </source>
</reference>
<name>A0AAN4QBM2_PSESF</name>
<sequence>MFAKMLQPVGSRKVGHYTVAKKTRHSSRATETQTAAEAAVCRLKPVQSGQPRKHLPRFAFLPVIALGDHFIKNVTSTVRIAHVDVGTRQVELGCRLVSTGHEVEIRLVIQCRRIFGGEPWLIQWRMLKILRQAVQFGIDVVDFGRERLAGLIGFNLVCQRKIEVFGKLQIVADRRHRLCFTQIKRLTAEAQQEVVLVLERRILFGKIQVEIGKVFRRGRGPGLFLLLHD</sequence>